<evidence type="ECO:0000256" key="1">
    <source>
        <dbReference type="ARBA" id="ARBA00004651"/>
    </source>
</evidence>
<keyword evidence="6 7" id="KW-0472">Membrane</keyword>
<evidence type="ECO:0000256" key="5">
    <source>
        <dbReference type="ARBA" id="ARBA00022989"/>
    </source>
</evidence>
<keyword evidence="11" id="KW-1185">Reference proteome</keyword>
<dbReference type="RefSeq" id="WP_344051367.1">
    <property type="nucleotide sequence ID" value="NZ_BAAAPK010000001.1"/>
</dbReference>
<evidence type="ECO:0000256" key="7">
    <source>
        <dbReference type="SAM" id="Phobius"/>
    </source>
</evidence>
<dbReference type="PANTHER" id="PTHR24221">
    <property type="entry name" value="ATP-BINDING CASSETTE SUB-FAMILY B"/>
    <property type="match status" value="1"/>
</dbReference>
<evidence type="ECO:0000256" key="3">
    <source>
        <dbReference type="ARBA" id="ARBA00022741"/>
    </source>
</evidence>
<dbReference type="SUPFAM" id="SSF52540">
    <property type="entry name" value="P-loop containing nucleoside triphosphate hydrolases"/>
    <property type="match status" value="1"/>
</dbReference>
<gene>
    <name evidence="10" type="ORF">GCM10009807_05510</name>
</gene>
<sequence length="602" mass="64515">MHSSRESGLAGKLRLMLRMAGASPWRWVASTLVLSLLLAALDTLGVAAMVPLTQLIGGADPTTGFLGTISSALGTTDPATLIPAVAGIVMGLFVIKSAAALVFRWWLLGRTTRVSALSAAELMRRYVLAPYSDHRGRRMSEVYRNVNDATNQAASVLLGVMTLVTDALVVVAITVILAITAPLVTLLTVALFGFFVFGLQHLLRGRQARIGEEMADASLEAWQYLMPGLEGFREARLTSSARTFVNGFRNARLRYARAGRELGILSEAPRYVLEIVFVIAIVGISIFLFATGSSAQAITVLGVFAAASLRALPTLNRITATLATIRTGRAGLDIVSRISEELEVGGTHDEEPRDDIRYGGDITLRGVTFRYPDAAVPVLDELTLTIAENRTTAFVGSSGAGKSTLLDLILGLLEPTSGAIECGGRSIFDDRAGWYRGLGVVPQDVFLINDTLAANIAFGEDPERIDLGRITEVVAMAQLEALIAELPEGLQTTVGERGVRLSGGQRQRLGLARALYRRPGILVLDEATSALDNATEHEIATTLRSLQGTMTILIVAHRLSTVRSADTLVFLQAGRIASMGTFEDVRGESVEFARLVELGELN</sequence>
<dbReference type="GO" id="GO:0005524">
    <property type="term" value="F:ATP binding"/>
    <property type="evidence" value="ECO:0007669"/>
    <property type="project" value="UniProtKB-KW"/>
</dbReference>
<evidence type="ECO:0000313" key="11">
    <source>
        <dbReference type="Proteomes" id="UP001500596"/>
    </source>
</evidence>
<dbReference type="PANTHER" id="PTHR24221:SF632">
    <property type="entry name" value="ATP-DEPENDENT LIPID A-CORE FLIPPASE"/>
    <property type="match status" value="1"/>
</dbReference>
<dbReference type="EMBL" id="BAAAPK010000001">
    <property type="protein sequence ID" value="GAA1664235.1"/>
    <property type="molecule type" value="Genomic_DNA"/>
</dbReference>
<keyword evidence="3" id="KW-0547">Nucleotide-binding</keyword>
<dbReference type="PROSITE" id="PS50893">
    <property type="entry name" value="ABC_TRANSPORTER_2"/>
    <property type="match status" value="1"/>
</dbReference>
<organism evidence="10 11">
    <name type="scientific">Microbacterium lacus</name>
    <dbReference type="NCBI Taxonomy" id="415217"/>
    <lineage>
        <taxon>Bacteria</taxon>
        <taxon>Bacillati</taxon>
        <taxon>Actinomycetota</taxon>
        <taxon>Actinomycetes</taxon>
        <taxon>Micrococcales</taxon>
        <taxon>Microbacteriaceae</taxon>
        <taxon>Microbacterium</taxon>
    </lineage>
</organism>
<dbReference type="Gene3D" id="3.40.50.300">
    <property type="entry name" value="P-loop containing nucleotide triphosphate hydrolases"/>
    <property type="match status" value="1"/>
</dbReference>
<comment type="caution">
    <text evidence="10">The sequence shown here is derived from an EMBL/GenBank/DDBJ whole genome shotgun (WGS) entry which is preliminary data.</text>
</comment>
<dbReference type="InterPro" id="IPR036640">
    <property type="entry name" value="ABC1_TM_sf"/>
</dbReference>
<dbReference type="InterPro" id="IPR027417">
    <property type="entry name" value="P-loop_NTPase"/>
</dbReference>
<dbReference type="InterPro" id="IPR003439">
    <property type="entry name" value="ABC_transporter-like_ATP-bd"/>
</dbReference>
<feature type="domain" description="ABC transmembrane type-1" evidence="9">
    <location>
        <begin position="32"/>
        <end position="327"/>
    </location>
</feature>
<dbReference type="SMART" id="SM00382">
    <property type="entry name" value="AAA"/>
    <property type="match status" value="1"/>
</dbReference>
<keyword evidence="4 10" id="KW-0067">ATP-binding</keyword>
<accession>A0ABN2G2I1</accession>
<dbReference type="PROSITE" id="PS00211">
    <property type="entry name" value="ABC_TRANSPORTER_1"/>
    <property type="match status" value="1"/>
</dbReference>
<feature type="transmembrane region" description="Helical" evidence="7">
    <location>
        <begin position="271"/>
        <end position="289"/>
    </location>
</feature>
<reference evidence="10 11" key="1">
    <citation type="journal article" date="2019" name="Int. J. Syst. Evol. Microbiol.">
        <title>The Global Catalogue of Microorganisms (GCM) 10K type strain sequencing project: providing services to taxonomists for standard genome sequencing and annotation.</title>
        <authorList>
            <consortium name="The Broad Institute Genomics Platform"/>
            <consortium name="The Broad Institute Genome Sequencing Center for Infectious Disease"/>
            <person name="Wu L."/>
            <person name="Ma J."/>
        </authorList>
    </citation>
    <scope>NUCLEOTIDE SEQUENCE [LARGE SCALE GENOMIC DNA]</scope>
    <source>
        <strain evidence="10 11">JCM 15575</strain>
    </source>
</reference>
<protein>
    <submittedName>
        <fullName evidence="10">ABC transporter ATP-binding protein</fullName>
    </submittedName>
</protein>
<dbReference type="Gene3D" id="1.20.1560.10">
    <property type="entry name" value="ABC transporter type 1, transmembrane domain"/>
    <property type="match status" value="1"/>
</dbReference>
<keyword evidence="2 7" id="KW-0812">Transmembrane</keyword>
<feature type="transmembrane region" description="Helical" evidence="7">
    <location>
        <begin position="153"/>
        <end position="177"/>
    </location>
</feature>
<evidence type="ECO:0000256" key="6">
    <source>
        <dbReference type="ARBA" id="ARBA00023136"/>
    </source>
</evidence>
<evidence type="ECO:0000259" key="9">
    <source>
        <dbReference type="PROSITE" id="PS50929"/>
    </source>
</evidence>
<evidence type="ECO:0000256" key="4">
    <source>
        <dbReference type="ARBA" id="ARBA00022840"/>
    </source>
</evidence>
<dbReference type="PROSITE" id="PS50929">
    <property type="entry name" value="ABC_TM1F"/>
    <property type="match status" value="1"/>
</dbReference>
<dbReference type="InterPro" id="IPR003593">
    <property type="entry name" value="AAA+_ATPase"/>
</dbReference>
<dbReference type="InterPro" id="IPR017871">
    <property type="entry name" value="ABC_transporter-like_CS"/>
</dbReference>
<feature type="transmembrane region" description="Helical" evidence="7">
    <location>
        <begin position="183"/>
        <end position="203"/>
    </location>
</feature>
<feature type="transmembrane region" description="Helical" evidence="7">
    <location>
        <begin position="81"/>
        <end position="103"/>
    </location>
</feature>
<evidence type="ECO:0000313" key="10">
    <source>
        <dbReference type="EMBL" id="GAA1664235.1"/>
    </source>
</evidence>
<name>A0ABN2G2I1_9MICO</name>
<keyword evidence="5 7" id="KW-1133">Transmembrane helix</keyword>
<dbReference type="InterPro" id="IPR039421">
    <property type="entry name" value="Type_1_exporter"/>
</dbReference>
<evidence type="ECO:0000256" key="2">
    <source>
        <dbReference type="ARBA" id="ARBA00022692"/>
    </source>
</evidence>
<dbReference type="Pfam" id="PF00005">
    <property type="entry name" value="ABC_tran"/>
    <property type="match status" value="1"/>
</dbReference>
<dbReference type="SUPFAM" id="SSF90123">
    <property type="entry name" value="ABC transporter transmembrane region"/>
    <property type="match status" value="1"/>
</dbReference>
<evidence type="ECO:0000259" key="8">
    <source>
        <dbReference type="PROSITE" id="PS50893"/>
    </source>
</evidence>
<feature type="domain" description="ABC transporter" evidence="8">
    <location>
        <begin position="362"/>
        <end position="598"/>
    </location>
</feature>
<proteinExistence type="predicted"/>
<dbReference type="Proteomes" id="UP001500596">
    <property type="component" value="Unassembled WGS sequence"/>
</dbReference>
<comment type="subcellular location">
    <subcellularLocation>
        <location evidence="1">Cell membrane</location>
        <topology evidence="1">Multi-pass membrane protein</topology>
    </subcellularLocation>
</comment>
<dbReference type="InterPro" id="IPR011527">
    <property type="entry name" value="ABC1_TM_dom"/>
</dbReference>